<dbReference type="HOGENOM" id="CLU_1724935_0_0_1"/>
<reference evidence="2 3" key="1">
    <citation type="submission" date="2012-08" db="EMBL/GenBank/DDBJ databases">
        <title>Oryza genome evolution.</title>
        <authorList>
            <person name="Wing R.A."/>
        </authorList>
    </citation>
    <scope>NUCLEOTIDE SEQUENCE</scope>
</reference>
<dbReference type="Gramene" id="LPERR07G09000.1">
    <property type="protein sequence ID" value="LPERR07G09000.1"/>
    <property type="gene ID" value="LPERR07G09000"/>
</dbReference>
<dbReference type="Proteomes" id="UP000032180">
    <property type="component" value="Chromosome 7"/>
</dbReference>
<accession>A0A0D9WXQ9</accession>
<reference evidence="2" key="3">
    <citation type="submission" date="2015-04" db="UniProtKB">
        <authorList>
            <consortium name="EnsemblPlants"/>
        </authorList>
    </citation>
    <scope>IDENTIFICATION</scope>
</reference>
<evidence type="ECO:0000313" key="3">
    <source>
        <dbReference type="Proteomes" id="UP000032180"/>
    </source>
</evidence>
<evidence type="ECO:0000259" key="1">
    <source>
        <dbReference type="Pfam" id="PF24758"/>
    </source>
</evidence>
<keyword evidence="3" id="KW-1185">Reference proteome</keyword>
<dbReference type="EnsemblPlants" id="LPERR07G09000.1">
    <property type="protein sequence ID" value="LPERR07G09000.1"/>
    <property type="gene ID" value="LPERR07G09000"/>
</dbReference>
<feature type="domain" description="F-box/LRR-repeat protein 15/At3g58940/PEG3-like LRR" evidence="1">
    <location>
        <begin position="12"/>
        <end position="125"/>
    </location>
</feature>
<dbReference type="AlphaFoldDB" id="A0A0D9WXQ9"/>
<evidence type="ECO:0000313" key="2">
    <source>
        <dbReference type="EnsemblPlants" id="LPERR07G09000.1"/>
    </source>
</evidence>
<name>A0A0D9WXQ9_9ORYZ</name>
<sequence>MAQFDLVASFDTMLLYQALDVVMELCLQYGLNGMTPHPLPFSVLTFLILHVTSFGFCTLRNHEQLEGIILANLEELMLMVISNSEDTFHAMVMACPKLKSLLLIDNDAFRRVCVKSQSLVYHVQFEAKPSTLKILAFWVDEAGLGVAVYILS</sequence>
<proteinExistence type="predicted"/>
<organism evidence="2 3">
    <name type="scientific">Leersia perrieri</name>
    <dbReference type="NCBI Taxonomy" id="77586"/>
    <lineage>
        <taxon>Eukaryota</taxon>
        <taxon>Viridiplantae</taxon>
        <taxon>Streptophyta</taxon>
        <taxon>Embryophyta</taxon>
        <taxon>Tracheophyta</taxon>
        <taxon>Spermatophyta</taxon>
        <taxon>Magnoliopsida</taxon>
        <taxon>Liliopsida</taxon>
        <taxon>Poales</taxon>
        <taxon>Poaceae</taxon>
        <taxon>BOP clade</taxon>
        <taxon>Oryzoideae</taxon>
        <taxon>Oryzeae</taxon>
        <taxon>Oryzinae</taxon>
        <taxon>Leersia</taxon>
    </lineage>
</organism>
<protein>
    <recommendedName>
        <fullName evidence="1">F-box/LRR-repeat protein 15/At3g58940/PEG3-like LRR domain-containing protein</fullName>
    </recommendedName>
</protein>
<dbReference type="Pfam" id="PF24758">
    <property type="entry name" value="LRR_At5g56370"/>
    <property type="match status" value="1"/>
</dbReference>
<dbReference type="InterPro" id="IPR055411">
    <property type="entry name" value="LRR_FXL15/At3g58940/PEG3-like"/>
</dbReference>
<reference evidence="3" key="2">
    <citation type="submission" date="2013-12" db="EMBL/GenBank/DDBJ databases">
        <authorList>
            <person name="Yu Y."/>
            <person name="Lee S."/>
            <person name="de Baynast K."/>
            <person name="Wissotski M."/>
            <person name="Liu L."/>
            <person name="Talag J."/>
            <person name="Goicoechea J."/>
            <person name="Angelova A."/>
            <person name="Jetty R."/>
            <person name="Kudrna D."/>
            <person name="Golser W."/>
            <person name="Rivera L."/>
            <person name="Zhang J."/>
            <person name="Wing R."/>
        </authorList>
    </citation>
    <scope>NUCLEOTIDE SEQUENCE</scope>
</reference>
<dbReference type="STRING" id="77586.A0A0D9WXQ9"/>